<proteinExistence type="predicted"/>
<comment type="caution">
    <text evidence="1">The sequence shown here is derived from an EMBL/GenBank/DDBJ whole genome shotgun (WGS) entry which is preliminary data.</text>
</comment>
<evidence type="ECO:0000313" key="2">
    <source>
        <dbReference type="Proteomes" id="UP000178681"/>
    </source>
</evidence>
<dbReference type="Proteomes" id="UP000178681">
    <property type="component" value="Unassembled WGS sequence"/>
</dbReference>
<reference evidence="1 2" key="1">
    <citation type="journal article" date="2016" name="Nat. Commun.">
        <title>Thousands of microbial genomes shed light on interconnected biogeochemical processes in an aquifer system.</title>
        <authorList>
            <person name="Anantharaman K."/>
            <person name="Brown C.T."/>
            <person name="Hug L.A."/>
            <person name="Sharon I."/>
            <person name="Castelle C.J."/>
            <person name="Probst A.J."/>
            <person name="Thomas B.C."/>
            <person name="Singh A."/>
            <person name="Wilkins M.J."/>
            <person name="Karaoz U."/>
            <person name="Brodie E.L."/>
            <person name="Williams K.H."/>
            <person name="Hubbard S.S."/>
            <person name="Banfield J.F."/>
        </authorList>
    </citation>
    <scope>NUCLEOTIDE SEQUENCE [LARGE SCALE GENOMIC DNA]</scope>
</reference>
<sequence length="126" mass="14152">MPATIAIEREFTSNVKIYDFNHNLLSPGKDGVLDVDHWMSPDTRESVVIEIHYCRGNVTSVLSQNEFTVVTPTHRNGQKVRNLTADQIGYLCCGGSDKRMEICDDHGQLVFSINHRDADAVTPVDY</sequence>
<evidence type="ECO:0000313" key="1">
    <source>
        <dbReference type="EMBL" id="OGG06154.1"/>
    </source>
</evidence>
<dbReference type="EMBL" id="MFJG01000025">
    <property type="protein sequence ID" value="OGG06154.1"/>
    <property type="molecule type" value="Genomic_DNA"/>
</dbReference>
<gene>
    <name evidence="1" type="ORF">A2872_04260</name>
</gene>
<organism evidence="1 2">
    <name type="scientific">Candidatus Gottesmanbacteria bacterium RIFCSPHIGHO2_01_FULL_42_12</name>
    <dbReference type="NCBI Taxonomy" id="1798377"/>
    <lineage>
        <taxon>Bacteria</taxon>
        <taxon>Candidatus Gottesmaniibacteriota</taxon>
    </lineage>
</organism>
<dbReference type="AlphaFoldDB" id="A0A1F5Z1F3"/>
<accession>A0A1F5Z1F3</accession>
<name>A0A1F5Z1F3_9BACT</name>
<protein>
    <submittedName>
        <fullName evidence="1">Uncharacterized protein</fullName>
    </submittedName>
</protein>